<proteinExistence type="predicted"/>
<reference evidence="2" key="1">
    <citation type="journal article" date="2012" name="PLoS Genet.">
        <title>The genomes of the fungal plant pathogens Cladosporium fulvum and Dothistroma septosporum reveal adaptation to different hosts and lifestyles but also signatures of common ancestry.</title>
        <authorList>
            <person name="de Wit P.J.G.M."/>
            <person name="van der Burgt A."/>
            <person name="Oekmen B."/>
            <person name="Stergiopoulos I."/>
            <person name="Abd-Elsalam K.A."/>
            <person name="Aerts A.L."/>
            <person name="Bahkali A.H."/>
            <person name="Beenen H.G."/>
            <person name="Chettri P."/>
            <person name="Cox M.P."/>
            <person name="Datema E."/>
            <person name="de Vries R.P."/>
            <person name="Dhillon B."/>
            <person name="Ganley A.R."/>
            <person name="Griffiths S.A."/>
            <person name="Guo Y."/>
            <person name="Hamelin R.C."/>
            <person name="Henrissat B."/>
            <person name="Kabir M.S."/>
            <person name="Jashni M.K."/>
            <person name="Kema G."/>
            <person name="Klaubauf S."/>
            <person name="Lapidus A."/>
            <person name="Levasseur A."/>
            <person name="Lindquist E."/>
            <person name="Mehrabi R."/>
            <person name="Ohm R.A."/>
            <person name="Owen T.J."/>
            <person name="Salamov A."/>
            <person name="Schwelm A."/>
            <person name="Schijlen E."/>
            <person name="Sun H."/>
            <person name="van den Burg H.A."/>
            <person name="van Ham R.C.H.J."/>
            <person name="Zhang S."/>
            <person name="Goodwin S.B."/>
            <person name="Grigoriev I.V."/>
            <person name="Collemare J."/>
            <person name="Bradshaw R.E."/>
        </authorList>
    </citation>
    <scope>NUCLEOTIDE SEQUENCE [LARGE SCALE GENOMIC DNA]</scope>
    <source>
        <strain evidence="2">NZE10 / CBS 128990</strain>
    </source>
</reference>
<accession>N1PVK0</accession>
<gene>
    <name evidence="1" type="ORF">DOTSEDRAFT_41508</name>
</gene>
<dbReference type="HOGENOM" id="CLU_2589727_0_0_1"/>
<dbReference type="Proteomes" id="UP000016933">
    <property type="component" value="Unassembled WGS sequence"/>
</dbReference>
<keyword evidence="2" id="KW-1185">Reference proteome</keyword>
<organism evidence="1 2">
    <name type="scientific">Dothistroma septosporum (strain NZE10 / CBS 128990)</name>
    <name type="common">Red band needle blight fungus</name>
    <name type="synonym">Mycosphaerella pini</name>
    <dbReference type="NCBI Taxonomy" id="675120"/>
    <lineage>
        <taxon>Eukaryota</taxon>
        <taxon>Fungi</taxon>
        <taxon>Dikarya</taxon>
        <taxon>Ascomycota</taxon>
        <taxon>Pezizomycotina</taxon>
        <taxon>Dothideomycetes</taxon>
        <taxon>Dothideomycetidae</taxon>
        <taxon>Mycosphaerellales</taxon>
        <taxon>Mycosphaerellaceae</taxon>
        <taxon>Dothistroma</taxon>
    </lineage>
</organism>
<evidence type="ECO:0000313" key="2">
    <source>
        <dbReference type="Proteomes" id="UP000016933"/>
    </source>
</evidence>
<dbReference type="EMBL" id="KB446536">
    <property type="protein sequence ID" value="EME46968.1"/>
    <property type="molecule type" value="Genomic_DNA"/>
</dbReference>
<dbReference type="AlphaFoldDB" id="N1PVK0"/>
<name>N1PVK0_DOTSN</name>
<sequence>MSAVMLADVSSSLRWSDRLVWEDLSESGGWTVSPQLVVIDLIATESSSTPSVVITYLTRPYRAGVLPAAAGRSYASLGIA</sequence>
<protein>
    <submittedName>
        <fullName evidence="1">Uncharacterized protein</fullName>
    </submittedName>
</protein>
<reference evidence="1 2" key="2">
    <citation type="journal article" date="2012" name="PLoS Pathog.">
        <title>Diverse lifestyles and strategies of plant pathogenesis encoded in the genomes of eighteen Dothideomycetes fungi.</title>
        <authorList>
            <person name="Ohm R.A."/>
            <person name="Feau N."/>
            <person name="Henrissat B."/>
            <person name="Schoch C.L."/>
            <person name="Horwitz B.A."/>
            <person name="Barry K.W."/>
            <person name="Condon B.J."/>
            <person name="Copeland A.C."/>
            <person name="Dhillon B."/>
            <person name="Glaser F."/>
            <person name="Hesse C.N."/>
            <person name="Kosti I."/>
            <person name="LaButti K."/>
            <person name="Lindquist E.A."/>
            <person name="Lucas S."/>
            <person name="Salamov A.A."/>
            <person name="Bradshaw R.E."/>
            <person name="Ciuffetti L."/>
            <person name="Hamelin R.C."/>
            <person name="Kema G.H.J."/>
            <person name="Lawrence C."/>
            <person name="Scott J.A."/>
            <person name="Spatafora J.W."/>
            <person name="Turgeon B.G."/>
            <person name="de Wit P.J.G.M."/>
            <person name="Zhong S."/>
            <person name="Goodwin S.B."/>
            <person name="Grigoriev I.V."/>
        </authorList>
    </citation>
    <scope>NUCLEOTIDE SEQUENCE [LARGE SCALE GENOMIC DNA]</scope>
    <source>
        <strain evidence="2">NZE10 / CBS 128990</strain>
    </source>
</reference>
<evidence type="ECO:0000313" key="1">
    <source>
        <dbReference type="EMBL" id="EME46968.1"/>
    </source>
</evidence>